<evidence type="ECO:0000256" key="1">
    <source>
        <dbReference type="SAM" id="Phobius"/>
    </source>
</evidence>
<evidence type="ECO:0000313" key="2">
    <source>
        <dbReference type="EMBL" id="NUB92148.1"/>
    </source>
</evidence>
<keyword evidence="1" id="KW-0812">Transmembrane</keyword>
<dbReference type="EMBL" id="JABUQZ010000001">
    <property type="protein sequence ID" value="NUC72022.1"/>
    <property type="molecule type" value="Genomic_DNA"/>
</dbReference>
<sequence length="208" mass="23275">MWPWEHAIVAYLAYSTFCHAIYRDSPSGLEAITVVFASVFPDLVDKLLAWEFGVFDAGYALGHSVFAAVPISIGIGLAARSTGRPRAGIAFALGYLLHLPADVFDSYVREGIFQPELMLWPVVVVQDHSATQGFVDQFLLFFSRYRDELLAGDLTTYRWLQIGLAVFTALLWLYDGAPVLRDLLRGFRRLLLGVVGSNHRFDESTGRR</sequence>
<evidence type="ECO:0000313" key="3">
    <source>
        <dbReference type="EMBL" id="NUC72022.1"/>
    </source>
</evidence>
<dbReference type="AlphaFoldDB" id="A0A8J8GN08"/>
<gene>
    <name evidence="2" type="ORF">HT576_14085</name>
    <name evidence="3" type="ORF">HTZ84_06830</name>
</gene>
<name>A0A8J8GN08_9EURY</name>
<keyword evidence="1" id="KW-0472">Membrane</keyword>
<feature type="transmembrane region" description="Helical" evidence="1">
    <location>
        <begin position="57"/>
        <end position="77"/>
    </location>
</feature>
<protein>
    <submittedName>
        <fullName evidence="2">Metal-dependent hydrolase</fullName>
    </submittedName>
</protein>
<keyword evidence="5" id="KW-1185">Reference proteome</keyword>
<proteinExistence type="predicted"/>
<dbReference type="RefSeq" id="WP_174679984.1">
    <property type="nucleotide sequence ID" value="NZ_JABUQZ010000001.1"/>
</dbReference>
<dbReference type="GO" id="GO:0016787">
    <property type="term" value="F:hydrolase activity"/>
    <property type="evidence" value="ECO:0007669"/>
    <property type="project" value="UniProtKB-KW"/>
</dbReference>
<reference evidence="2 5" key="1">
    <citation type="submission" date="2020-06" db="EMBL/GenBank/DDBJ databases">
        <title>Haloterrigena sp. nov., an extremely halophilic archaeon isolated from a saline sediment.</title>
        <authorList>
            <person name="Liu B.-B."/>
        </authorList>
    </citation>
    <scope>NUCLEOTIDE SEQUENCE</scope>
    <source>
        <strain evidence="2">SYSU A121-1</strain>
        <strain evidence="3 5">SYSU A558-1</strain>
    </source>
</reference>
<keyword evidence="2" id="KW-0378">Hydrolase</keyword>
<keyword evidence="1" id="KW-1133">Transmembrane helix</keyword>
<organism evidence="2 4">
    <name type="scientific">Haloterrigena gelatinilytica</name>
    <dbReference type="NCBI Taxonomy" id="2741724"/>
    <lineage>
        <taxon>Archaea</taxon>
        <taxon>Methanobacteriati</taxon>
        <taxon>Methanobacteriota</taxon>
        <taxon>Stenosarchaea group</taxon>
        <taxon>Halobacteria</taxon>
        <taxon>Halobacteriales</taxon>
        <taxon>Natrialbaceae</taxon>
        <taxon>Haloterrigena</taxon>
    </lineage>
</organism>
<dbReference type="EMBL" id="JABURA010000001">
    <property type="protein sequence ID" value="NUB92148.1"/>
    <property type="molecule type" value="Genomic_DNA"/>
</dbReference>
<dbReference type="Proteomes" id="UP001016761">
    <property type="component" value="Unassembled WGS sequence"/>
</dbReference>
<dbReference type="InterPro" id="IPR007404">
    <property type="entry name" value="YdjM-like"/>
</dbReference>
<dbReference type="Proteomes" id="UP000728647">
    <property type="component" value="Unassembled WGS sequence"/>
</dbReference>
<evidence type="ECO:0000313" key="5">
    <source>
        <dbReference type="Proteomes" id="UP001016761"/>
    </source>
</evidence>
<accession>A0A8J8GN08</accession>
<evidence type="ECO:0000313" key="4">
    <source>
        <dbReference type="Proteomes" id="UP000728647"/>
    </source>
</evidence>
<dbReference type="Pfam" id="PF04307">
    <property type="entry name" value="YdjM"/>
    <property type="match status" value="1"/>
</dbReference>
<dbReference type="OrthoDB" id="206308at2157"/>
<comment type="caution">
    <text evidence="2">The sequence shown here is derived from an EMBL/GenBank/DDBJ whole genome shotgun (WGS) entry which is preliminary data.</text>
</comment>